<gene>
    <name evidence="1" type="ORF">Tco_0726735</name>
</gene>
<name>A0ABQ4YGE9_9ASTR</name>
<proteinExistence type="predicted"/>
<organism evidence="1 2">
    <name type="scientific">Tanacetum coccineum</name>
    <dbReference type="NCBI Taxonomy" id="301880"/>
    <lineage>
        <taxon>Eukaryota</taxon>
        <taxon>Viridiplantae</taxon>
        <taxon>Streptophyta</taxon>
        <taxon>Embryophyta</taxon>
        <taxon>Tracheophyta</taxon>
        <taxon>Spermatophyta</taxon>
        <taxon>Magnoliopsida</taxon>
        <taxon>eudicotyledons</taxon>
        <taxon>Gunneridae</taxon>
        <taxon>Pentapetalae</taxon>
        <taxon>asterids</taxon>
        <taxon>campanulids</taxon>
        <taxon>Asterales</taxon>
        <taxon>Asteraceae</taxon>
        <taxon>Asteroideae</taxon>
        <taxon>Anthemideae</taxon>
        <taxon>Anthemidinae</taxon>
        <taxon>Tanacetum</taxon>
    </lineage>
</organism>
<sequence length="77" mass="8737">MQVSHTIPDHQVSYPHVECRVKTSLVCLGEMVELFLNIEGLTVFVDVEFLSSKPPVSDAIGRTDVIFAFTFNPQRWN</sequence>
<reference evidence="1" key="2">
    <citation type="submission" date="2022-01" db="EMBL/GenBank/DDBJ databases">
        <authorList>
            <person name="Yamashiro T."/>
            <person name="Shiraishi A."/>
            <person name="Satake H."/>
            <person name="Nakayama K."/>
        </authorList>
    </citation>
    <scope>NUCLEOTIDE SEQUENCE</scope>
</reference>
<keyword evidence="2" id="KW-1185">Reference proteome</keyword>
<reference evidence="1" key="1">
    <citation type="journal article" date="2022" name="Int. J. Mol. Sci.">
        <title>Draft Genome of Tanacetum Coccineum: Genomic Comparison of Closely Related Tanacetum-Family Plants.</title>
        <authorList>
            <person name="Yamashiro T."/>
            <person name="Shiraishi A."/>
            <person name="Nakayama K."/>
            <person name="Satake H."/>
        </authorList>
    </citation>
    <scope>NUCLEOTIDE SEQUENCE</scope>
</reference>
<evidence type="ECO:0000313" key="2">
    <source>
        <dbReference type="Proteomes" id="UP001151760"/>
    </source>
</evidence>
<accession>A0ABQ4YGE9</accession>
<evidence type="ECO:0000313" key="1">
    <source>
        <dbReference type="EMBL" id="GJS76854.1"/>
    </source>
</evidence>
<dbReference type="Proteomes" id="UP001151760">
    <property type="component" value="Unassembled WGS sequence"/>
</dbReference>
<protein>
    <submittedName>
        <fullName evidence="1">Uncharacterized protein</fullName>
    </submittedName>
</protein>
<comment type="caution">
    <text evidence="1">The sequence shown here is derived from an EMBL/GenBank/DDBJ whole genome shotgun (WGS) entry which is preliminary data.</text>
</comment>
<dbReference type="EMBL" id="BQNB010010406">
    <property type="protein sequence ID" value="GJS76854.1"/>
    <property type="molecule type" value="Genomic_DNA"/>
</dbReference>